<keyword evidence="1" id="KW-0472">Membrane</keyword>
<accession>A0A2Z6MWQ3</accession>
<protein>
    <submittedName>
        <fullName evidence="2">Uncharacterized protein</fullName>
    </submittedName>
</protein>
<feature type="transmembrane region" description="Helical" evidence="1">
    <location>
        <begin position="32"/>
        <end position="53"/>
    </location>
</feature>
<gene>
    <name evidence="2" type="ORF">TSUD_353700</name>
</gene>
<reference evidence="3" key="1">
    <citation type="journal article" date="2017" name="Front. Plant Sci.">
        <title>Climate Clever Clovers: New Paradigm to Reduce the Environmental Footprint of Ruminants by Breeding Low Methanogenic Forages Utilizing Haplotype Variation.</title>
        <authorList>
            <person name="Kaur P."/>
            <person name="Appels R."/>
            <person name="Bayer P.E."/>
            <person name="Keeble-Gagnere G."/>
            <person name="Wang J."/>
            <person name="Hirakawa H."/>
            <person name="Shirasawa K."/>
            <person name="Vercoe P."/>
            <person name="Stefanova K."/>
            <person name="Durmic Z."/>
            <person name="Nichols P."/>
            <person name="Revell C."/>
            <person name="Isobe S.N."/>
            <person name="Edwards D."/>
            <person name="Erskine W."/>
        </authorList>
    </citation>
    <scope>NUCLEOTIDE SEQUENCE [LARGE SCALE GENOMIC DNA]</scope>
    <source>
        <strain evidence="3">cv. Daliak</strain>
    </source>
</reference>
<keyword evidence="3" id="KW-1185">Reference proteome</keyword>
<sequence length="116" mass="13143">MSLFRIYALVALLNIIMYLFVMAEESGFEARYLLYTIHTGFLMTALARALQYFADPANYGGNPTVITVMCMVMLFVFEAATCYSILSKIFCGAAKFSVYSWTLAIGVLYHVTFMHR</sequence>
<evidence type="ECO:0000313" key="3">
    <source>
        <dbReference type="Proteomes" id="UP000242715"/>
    </source>
</evidence>
<dbReference type="AlphaFoldDB" id="A0A2Z6MWQ3"/>
<organism evidence="2 3">
    <name type="scientific">Trifolium subterraneum</name>
    <name type="common">Subterranean clover</name>
    <dbReference type="NCBI Taxonomy" id="3900"/>
    <lineage>
        <taxon>Eukaryota</taxon>
        <taxon>Viridiplantae</taxon>
        <taxon>Streptophyta</taxon>
        <taxon>Embryophyta</taxon>
        <taxon>Tracheophyta</taxon>
        <taxon>Spermatophyta</taxon>
        <taxon>Magnoliopsida</taxon>
        <taxon>eudicotyledons</taxon>
        <taxon>Gunneridae</taxon>
        <taxon>Pentapetalae</taxon>
        <taxon>rosids</taxon>
        <taxon>fabids</taxon>
        <taxon>Fabales</taxon>
        <taxon>Fabaceae</taxon>
        <taxon>Papilionoideae</taxon>
        <taxon>50 kb inversion clade</taxon>
        <taxon>NPAAA clade</taxon>
        <taxon>Hologalegina</taxon>
        <taxon>IRL clade</taxon>
        <taxon>Trifolieae</taxon>
        <taxon>Trifolium</taxon>
    </lineage>
</organism>
<feature type="transmembrane region" description="Helical" evidence="1">
    <location>
        <begin position="65"/>
        <end position="86"/>
    </location>
</feature>
<evidence type="ECO:0000256" key="1">
    <source>
        <dbReference type="SAM" id="Phobius"/>
    </source>
</evidence>
<feature type="transmembrane region" description="Helical" evidence="1">
    <location>
        <begin position="6"/>
        <end position="23"/>
    </location>
</feature>
<name>A0A2Z6MWQ3_TRISU</name>
<keyword evidence="1" id="KW-0812">Transmembrane</keyword>
<feature type="transmembrane region" description="Helical" evidence="1">
    <location>
        <begin position="98"/>
        <end position="115"/>
    </location>
</feature>
<proteinExistence type="predicted"/>
<dbReference type="EMBL" id="DF973625">
    <property type="protein sequence ID" value="GAU36326.1"/>
    <property type="molecule type" value="Genomic_DNA"/>
</dbReference>
<dbReference type="Proteomes" id="UP000242715">
    <property type="component" value="Unassembled WGS sequence"/>
</dbReference>
<keyword evidence="1" id="KW-1133">Transmembrane helix</keyword>
<evidence type="ECO:0000313" key="2">
    <source>
        <dbReference type="EMBL" id="GAU36326.1"/>
    </source>
</evidence>